<keyword evidence="5 13" id="KW-0028">Amino-acid biosynthesis</keyword>
<evidence type="ECO:0000256" key="1">
    <source>
        <dbReference type="ARBA" id="ARBA00005015"/>
    </source>
</evidence>
<dbReference type="RefSeq" id="WP_390364478.1">
    <property type="nucleotide sequence ID" value="NZ_JBHTKJ010000073.1"/>
</dbReference>
<dbReference type="SUPFAM" id="SSF54211">
    <property type="entry name" value="Ribosomal protein S5 domain 2-like"/>
    <property type="match status" value="1"/>
</dbReference>
<evidence type="ECO:0000256" key="12">
    <source>
        <dbReference type="ARBA" id="ARBA00049954"/>
    </source>
</evidence>
<evidence type="ECO:0000256" key="2">
    <source>
        <dbReference type="ARBA" id="ARBA00007370"/>
    </source>
</evidence>
<name>A0ABW3LSB8_9BACI</name>
<reference evidence="17" key="1">
    <citation type="journal article" date="2019" name="Int. J. Syst. Evol. Microbiol.">
        <title>The Global Catalogue of Microorganisms (GCM) 10K type strain sequencing project: providing services to taxonomists for standard genome sequencing and annotation.</title>
        <authorList>
            <consortium name="The Broad Institute Genomics Platform"/>
            <consortium name="The Broad Institute Genome Sequencing Center for Infectious Disease"/>
            <person name="Wu L."/>
            <person name="Ma J."/>
        </authorList>
    </citation>
    <scope>NUCLEOTIDE SEQUENCE [LARGE SCALE GENOMIC DNA]</scope>
    <source>
        <strain evidence="17">CCUG 56754</strain>
    </source>
</reference>
<feature type="domain" description="GHMP kinase N-terminal" evidence="14">
    <location>
        <begin position="59"/>
        <end position="140"/>
    </location>
</feature>
<evidence type="ECO:0000256" key="5">
    <source>
        <dbReference type="ARBA" id="ARBA00022605"/>
    </source>
</evidence>
<evidence type="ECO:0000256" key="3">
    <source>
        <dbReference type="ARBA" id="ARBA00012078"/>
    </source>
</evidence>
<evidence type="ECO:0000259" key="14">
    <source>
        <dbReference type="Pfam" id="PF00288"/>
    </source>
</evidence>
<comment type="function">
    <text evidence="12 13">Catalyzes the ATP-dependent phosphorylation of L-homoserine to L-homoserine phosphate.</text>
</comment>
<evidence type="ECO:0000256" key="7">
    <source>
        <dbReference type="ARBA" id="ARBA00022697"/>
    </source>
</evidence>
<evidence type="ECO:0000313" key="17">
    <source>
        <dbReference type="Proteomes" id="UP001597040"/>
    </source>
</evidence>
<comment type="caution">
    <text evidence="16">The sequence shown here is derived from an EMBL/GenBank/DDBJ whole genome shotgun (WGS) entry which is preliminary data.</text>
</comment>
<accession>A0ABW3LSB8</accession>
<dbReference type="InterPro" id="IPR020568">
    <property type="entry name" value="Ribosomal_Su5_D2-typ_SF"/>
</dbReference>
<dbReference type="EMBL" id="JBHTKJ010000073">
    <property type="protein sequence ID" value="MFD1040414.1"/>
    <property type="molecule type" value="Genomic_DNA"/>
</dbReference>
<dbReference type="PROSITE" id="PS00627">
    <property type="entry name" value="GHMP_KINASES_ATP"/>
    <property type="match status" value="1"/>
</dbReference>
<dbReference type="HAMAP" id="MF_00384">
    <property type="entry name" value="Homoser_kinase"/>
    <property type="match status" value="1"/>
</dbReference>
<keyword evidence="13" id="KW-0963">Cytoplasm</keyword>
<dbReference type="Pfam" id="PF08544">
    <property type="entry name" value="GHMP_kinases_C"/>
    <property type="match status" value="1"/>
</dbReference>
<dbReference type="PANTHER" id="PTHR20861:SF1">
    <property type="entry name" value="HOMOSERINE KINASE"/>
    <property type="match status" value="1"/>
</dbReference>
<dbReference type="SUPFAM" id="SSF55060">
    <property type="entry name" value="GHMP Kinase, C-terminal domain"/>
    <property type="match status" value="1"/>
</dbReference>
<comment type="pathway">
    <text evidence="1 13">Amino-acid biosynthesis; L-threonine biosynthesis; L-threonine from L-aspartate: step 4/5.</text>
</comment>
<dbReference type="GO" id="GO:0004413">
    <property type="term" value="F:homoserine kinase activity"/>
    <property type="evidence" value="ECO:0007669"/>
    <property type="project" value="UniProtKB-EC"/>
</dbReference>
<evidence type="ECO:0000256" key="10">
    <source>
        <dbReference type="ARBA" id="ARBA00022840"/>
    </source>
</evidence>
<evidence type="ECO:0000256" key="9">
    <source>
        <dbReference type="ARBA" id="ARBA00022777"/>
    </source>
</evidence>
<evidence type="ECO:0000313" key="16">
    <source>
        <dbReference type="EMBL" id="MFD1040414.1"/>
    </source>
</evidence>
<dbReference type="InterPro" id="IPR013750">
    <property type="entry name" value="GHMP_kinase_C_dom"/>
</dbReference>
<dbReference type="NCBIfam" id="TIGR00191">
    <property type="entry name" value="thrB"/>
    <property type="match status" value="1"/>
</dbReference>
<evidence type="ECO:0000256" key="13">
    <source>
        <dbReference type="HAMAP-Rule" id="MF_00384"/>
    </source>
</evidence>
<organism evidence="16 17">
    <name type="scientific">Virgibacillus byunsanensis</name>
    <dbReference type="NCBI Taxonomy" id="570945"/>
    <lineage>
        <taxon>Bacteria</taxon>
        <taxon>Bacillati</taxon>
        <taxon>Bacillota</taxon>
        <taxon>Bacilli</taxon>
        <taxon>Bacillales</taxon>
        <taxon>Bacillaceae</taxon>
        <taxon>Virgibacillus</taxon>
    </lineage>
</organism>
<keyword evidence="7 13" id="KW-0791">Threonine biosynthesis</keyword>
<feature type="domain" description="GHMP kinase C-terminal" evidence="15">
    <location>
        <begin position="201"/>
        <end position="279"/>
    </location>
</feature>
<dbReference type="Proteomes" id="UP001597040">
    <property type="component" value="Unassembled WGS sequence"/>
</dbReference>
<dbReference type="InterPro" id="IPR006204">
    <property type="entry name" value="GHMP_kinase_N_dom"/>
</dbReference>
<dbReference type="Gene3D" id="3.30.230.10">
    <property type="match status" value="1"/>
</dbReference>
<comment type="similarity">
    <text evidence="2 13">Belongs to the GHMP kinase family. Homoserine kinase subfamily.</text>
</comment>
<dbReference type="InterPro" id="IPR014721">
    <property type="entry name" value="Ribsml_uS5_D2-typ_fold_subgr"/>
</dbReference>
<dbReference type="InterPro" id="IPR036554">
    <property type="entry name" value="GHMP_kinase_C_sf"/>
</dbReference>
<dbReference type="PANTHER" id="PTHR20861">
    <property type="entry name" value="HOMOSERINE/4-DIPHOSPHOCYTIDYL-2-C-METHYL-D-ERYTHRITOL KINASE"/>
    <property type="match status" value="1"/>
</dbReference>
<sequence>MNMFTITIPASSANIGPGFDSAGIALSRYLSLHVTKQETWEFVHHSSHLPFVSHYEDHFIYHAAKQIAEVYNHVLPPCKVEVDSEIPLARGLGSSASAVIAGIELANQLCSLSLTLEQKLNHATVLEGHPDNAAPIIFGGFLITANTGDGEIDYFEMPPLDLDVVLYIPDFKMSTETARNLLPASFSRKNATTASGISNMMIAAFVSGDYLLAGRMMEKDLFHEPYRAELIPNYDEIKVEAKKLGAYGTVISGAGSAMISFVPKGQGNQIAAQMKAMLPQYDIAPLKIDHHGLQVSHCEKPLRMTAE</sequence>
<keyword evidence="8 13" id="KW-0547">Nucleotide-binding</keyword>
<keyword evidence="6 13" id="KW-0808">Transferase</keyword>
<protein>
    <recommendedName>
        <fullName evidence="4 13">Homoserine kinase</fullName>
        <shortName evidence="13">HK</shortName>
        <shortName evidence="13">HSK</shortName>
        <ecNumber evidence="3 13">2.7.1.39</ecNumber>
    </recommendedName>
</protein>
<keyword evidence="10 13" id="KW-0067">ATP-binding</keyword>
<keyword evidence="9 13" id="KW-0418">Kinase</keyword>
<evidence type="ECO:0000259" key="15">
    <source>
        <dbReference type="Pfam" id="PF08544"/>
    </source>
</evidence>
<evidence type="ECO:0000256" key="11">
    <source>
        <dbReference type="ARBA" id="ARBA00049375"/>
    </source>
</evidence>
<dbReference type="InterPro" id="IPR000870">
    <property type="entry name" value="Homoserine_kinase"/>
</dbReference>
<evidence type="ECO:0000256" key="8">
    <source>
        <dbReference type="ARBA" id="ARBA00022741"/>
    </source>
</evidence>
<comment type="catalytic activity">
    <reaction evidence="11 13">
        <text>L-homoserine + ATP = O-phospho-L-homoserine + ADP + H(+)</text>
        <dbReference type="Rhea" id="RHEA:13985"/>
        <dbReference type="ChEBI" id="CHEBI:15378"/>
        <dbReference type="ChEBI" id="CHEBI:30616"/>
        <dbReference type="ChEBI" id="CHEBI:57476"/>
        <dbReference type="ChEBI" id="CHEBI:57590"/>
        <dbReference type="ChEBI" id="CHEBI:456216"/>
        <dbReference type="EC" id="2.7.1.39"/>
    </reaction>
</comment>
<dbReference type="Pfam" id="PF00288">
    <property type="entry name" value="GHMP_kinases_N"/>
    <property type="match status" value="1"/>
</dbReference>
<gene>
    <name evidence="13 16" type="primary">thrB</name>
    <name evidence="16" type="ORF">ACFQ3N_18720</name>
</gene>
<dbReference type="PIRSF" id="PIRSF000676">
    <property type="entry name" value="Homoser_kin"/>
    <property type="match status" value="1"/>
</dbReference>
<dbReference type="Gene3D" id="3.30.70.890">
    <property type="entry name" value="GHMP kinase, C-terminal domain"/>
    <property type="match status" value="1"/>
</dbReference>
<comment type="subcellular location">
    <subcellularLocation>
        <location evidence="13">Cytoplasm</location>
    </subcellularLocation>
</comment>
<dbReference type="PRINTS" id="PR00958">
    <property type="entry name" value="HOMSERKINASE"/>
</dbReference>
<dbReference type="InterPro" id="IPR006203">
    <property type="entry name" value="GHMP_knse_ATP-bd_CS"/>
</dbReference>
<evidence type="ECO:0000256" key="4">
    <source>
        <dbReference type="ARBA" id="ARBA00017858"/>
    </source>
</evidence>
<keyword evidence="17" id="KW-1185">Reference proteome</keyword>
<dbReference type="EC" id="2.7.1.39" evidence="3 13"/>
<proteinExistence type="inferred from homology"/>
<evidence type="ECO:0000256" key="6">
    <source>
        <dbReference type="ARBA" id="ARBA00022679"/>
    </source>
</evidence>
<feature type="binding site" evidence="13">
    <location>
        <begin position="87"/>
        <end position="97"/>
    </location>
    <ligand>
        <name>ATP</name>
        <dbReference type="ChEBI" id="CHEBI:30616"/>
    </ligand>
</feature>